<dbReference type="OrthoDB" id="1601181at2759"/>
<dbReference type="AlphaFoldDB" id="A0A3P7K0J2"/>
<dbReference type="GO" id="GO:0005654">
    <property type="term" value="C:nucleoplasm"/>
    <property type="evidence" value="ECO:0007669"/>
    <property type="project" value="TreeGrafter"/>
</dbReference>
<dbReference type="PANTHER" id="PTHR46427">
    <property type="entry name" value="ANKYRIN REPEAT AND LEM DOMAIN-CONTAINING PROTEIN 1"/>
    <property type="match status" value="1"/>
</dbReference>
<feature type="non-terminal residue" evidence="2">
    <location>
        <position position="1"/>
    </location>
</feature>
<dbReference type="GO" id="GO:0000712">
    <property type="term" value="P:resolution of meiotic recombination intermediates"/>
    <property type="evidence" value="ECO:0007669"/>
    <property type="project" value="TreeGrafter"/>
</dbReference>
<evidence type="ECO:0000313" key="2">
    <source>
        <dbReference type="EMBL" id="VDM85739.1"/>
    </source>
</evidence>
<protein>
    <recommendedName>
        <fullName evidence="1">LEM domain-containing protein</fullName>
    </recommendedName>
</protein>
<gene>
    <name evidence="2" type="ORF">SVUK_LOCUS20737</name>
</gene>
<feature type="domain" description="LEM" evidence="1">
    <location>
        <begin position="14"/>
        <end position="58"/>
    </location>
</feature>
<dbReference type="Pfam" id="PF03020">
    <property type="entry name" value="LEM"/>
    <property type="match status" value="1"/>
</dbReference>
<dbReference type="InterPro" id="IPR034998">
    <property type="entry name" value="ANKLE1"/>
</dbReference>
<dbReference type="SUPFAM" id="SSF63451">
    <property type="entry name" value="LEM domain"/>
    <property type="match status" value="1"/>
</dbReference>
<dbReference type="PANTHER" id="PTHR46427:SF1">
    <property type="entry name" value="ANKYRIN REPEAT AND LEM DOMAIN-CONTAINING PROTEIN 1"/>
    <property type="match status" value="1"/>
</dbReference>
<evidence type="ECO:0000313" key="3">
    <source>
        <dbReference type="Proteomes" id="UP000270094"/>
    </source>
</evidence>
<dbReference type="GO" id="GO:0004520">
    <property type="term" value="F:DNA endonuclease activity"/>
    <property type="evidence" value="ECO:0007669"/>
    <property type="project" value="TreeGrafter"/>
</dbReference>
<evidence type="ECO:0000259" key="1">
    <source>
        <dbReference type="PROSITE" id="PS50954"/>
    </source>
</evidence>
<proteinExistence type="predicted"/>
<dbReference type="InterPro" id="IPR011015">
    <property type="entry name" value="LEM/LEM-like_dom_sf"/>
</dbReference>
<dbReference type="SMART" id="SM00540">
    <property type="entry name" value="LEM"/>
    <property type="match status" value="1"/>
</dbReference>
<dbReference type="Pfam" id="PF22945">
    <property type="entry name" value="LEM-3_GIY-YIG"/>
    <property type="match status" value="1"/>
</dbReference>
<reference evidence="2 3" key="1">
    <citation type="submission" date="2018-11" db="EMBL/GenBank/DDBJ databases">
        <authorList>
            <consortium name="Pathogen Informatics"/>
        </authorList>
    </citation>
    <scope>NUCLEOTIDE SEQUENCE [LARGE SCALE GENOMIC DNA]</scope>
</reference>
<sequence>GEPILSPNVDDGQLRKIRRLTDAQLKAELKKVGVVAGPMCPRTRGMYEKKLLLMRREMADIKGIRYSRQLEMAMLGKTSSELGKDLDDRIREEFQSAGVTAFCYLLLDPRKITEDLDALDLKSFVPAIFYVGKGTKVGNLIEQKNFVYHHKQYCDRHIVM</sequence>
<name>A0A3P7K0J2_STRVU</name>
<accession>A0A3P7K0J2</accession>
<dbReference type="GO" id="GO:0000724">
    <property type="term" value="P:double-strand break repair via homologous recombination"/>
    <property type="evidence" value="ECO:0007669"/>
    <property type="project" value="TreeGrafter"/>
</dbReference>
<dbReference type="EMBL" id="UYYB01144565">
    <property type="protein sequence ID" value="VDM85739.1"/>
    <property type="molecule type" value="Genomic_DNA"/>
</dbReference>
<dbReference type="Proteomes" id="UP000270094">
    <property type="component" value="Unassembled WGS sequence"/>
</dbReference>
<dbReference type="GO" id="GO:0005737">
    <property type="term" value="C:cytoplasm"/>
    <property type="evidence" value="ECO:0007669"/>
    <property type="project" value="TreeGrafter"/>
</dbReference>
<dbReference type="CDD" id="cd12940">
    <property type="entry name" value="LEM_LAP2_LEMD1"/>
    <property type="match status" value="1"/>
</dbReference>
<keyword evidence="3" id="KW-1185">Reference proteome</keyword>
<organism evidence="2 3">
    <name type="scientific">Strongylus vulgaris</name>
    <name type="common">Blood worm</name>
    <dbReference type="NCBI Taxonomy" id="40348"/>
    <lineage>
        <taxon>Eukaryota</taxon>
        <taxon>Metazoa</taxon>
        <taxon>Ecdysozoa</taxon>
        <taxon>Nematoda</taxon>
        <taxon>Chromadorea</taxon>
        <taxon>Rhabditida</taxon>
        <taxon>Rhabditina</taxon>
        <taxon>Rhabditomorpha</taxon>
        <taxon>Strongyloidea</taxon>
        <taxon>Strongylidae</taxon>
        <taxon>Strongylus</taxon>
    </lineage>
</organism>
<dbReference type="Gene3D" id="1.10.720.40">
    <property type="match status" value="1"/>
</dbReference>
<dbReference type="InterPro" id="IPR003887">
    <property type="entry name" value="LEM_dom"/>
</dbReference>
<dbReference type="PROSITE" id="PS50954">
    <property type="entry name" value="LEM"/>
    <property type="match status" value="1"/>
</dbReference>